<evidence type="ECO:0000259" key="1">
    <source>
        <dbReference type="Pfam" id="PF06985"/>
    </source>
</evidence>
<dbReference type="Proteomes" id="UP001243989">
    <property type="component" value="Unassembled WGS sequence"/>
</dbReference>
<dbReference type="GeneID" id="85475992"/>
<dbReference type="Pfam" id="PF26639">
    <property type="entry name" value="Het-6_barrel"/>
    <property type="match status" value="1"/>
</dbReference>
<reference evidence="2" key="1">
    <citation type="submission" date="2021-06" db="EMBL/GenBank/DDBJ databases">
        <title>Comparative genomics, transcriptomics and evolutionary studies reveal genomic signatures of adaptation to plant cell wall in hemibiotrophic fungi.</title>
        <authorList>
            <consortium name="DOE Joint Genome Institute"/>
            <person name="Baroncelli R."/>
            <person name="Diaz J.F."/>
            <person name="Benocci T."/>
            <person name="Peng M."/>
            <person name="Battaglia E."/>
            <person name="Haridas S."/>
            <person name="Andreopoulos W."/>
            <person name="Labutti K."/>
            <person name="Pangilinan J."/>
            <person name="Floch G.L."/>
            <person name="Makela M.R."/>
            <person name="Henrissat B."/>
            <person name="Grigoriev I.V."/>
            <person name="Crouch J.A."/>
            <person name="De Vries R.P."/>
            <person name="Sukno S.A."/>
            <person name="Thon M.R."/>
        </authorList>
    </citation>
    <scope>NUCLEOTIDE SEQUENCE</scope>
    <source>
        <strain evidence="2">CBS 102054</strain>
    </source>
</reference>
<feature type="domain" description="Heterokaryon incompatibility" evidence="1">
    <location>
        <begin position="45"/>
        <end position="220"/>
    </location>
</feature>
<dbReference type="PANTHER" id="PTHR24148">
    <property type="entry name" value="ANKYRIN REPEAT DOMAIN-CONTAINING PROTEIN 39 HOMOLOG-RELATED"/>
    <property type="match status" value="1"/>
</dbReference>
<dbReference type="RefSeq" id="XP_060441213.1">
    <property type="nucleotide sequence ID" value="XM_060591130.1"/>
</dbReference>
<evidence type="ECO:0000313" key="3">
    <source>
        <dbReference type="Proteomes" id="UP001243989"/>
    </source>
</evidence>
<protein>
    <submittedName>
        <fullName evidence="2">Heterokaryon incompatibility protein</fullName>
    </submittedName>
</protein>
<dbReference type="InterPro" id="IPR010730">
    <property type="entry name" value="HET"/>
</dbReference>
<dbReference type="EMBL" id="JAHMHQ010000021">
    <property type="protein sequence ID" value="KAK1625218.1"/>
    <property type="molecule type" value="Genomic_DNA"/>
</dbReference>
<accession>A0AAJ0ED08</accession>
<gene>
    <name evidence="2" type="ORF">BDP81DRAFT_436397</name>
</gene>
<sequence>MILAPIYSSRLASRCIRILVLQPGSDTDPIQIGLQEASIDDPPIFEALSYVWGDPSQRREVDCSGQPVSITENLNDALRHFRRPDRALLIWADALCINQDDMDERAEQVKLMREIYSRADKVVVWLGLDDEGRAPRAIPLIETIHQACDDHALAKNIELLNMAHFTPATEAMEGLAGVSVENIAAVGVRLGKPEPEPEDWEALAWLLSRPWFTRVWCVQEIVLARSSRVYVGSGSLDWVKLGVTAAWLSEQHLANDYDVSPEIEGIPFDNAHAMFDTSDIPESTFLEILIAFRDHHATNLRDKVYGLLGLMRPENLELFPSVDYRKSVAEVYADVVITAVRDSASLASLCYVQHGVEYNRTDIPSWVPRWDVSGDVSTILDSRSLTAWKEGDRHGLPGLKDFTPSSDGKLSVPGVRFDTVGWLTRTLDVQDFRERSTGTAVSPHPMIDLWNLASSKKLYPGSQFEDSLMSVLMMALTLTAGVTDGYERVDELESSDDREQFHADYLTYIHNLLEVSGLESPTFEPLNIALSDGNASRFRVAASRACDQRRVFGTSGGFYGLAPACAREGDIVVMLYGGPVPFVLREVDDGWWLLGDCFIDPLMPEAADDKIRARFGEEEVFVLV</sequence>
<name>A0AAJ0ED08_9PEZI</name>
<organism evidence="2 3">
    <name type="scientific">Colletotrichum phormii</name>
    <dbReference type="NCBI Taxonomy" id="359342"/>
    <lineage>
        <taxon>Eukaryota</taxon>
        <taxon>Fungi</taxon>
        <taxon>Dikarya</taxon>
        <taxon>Ascomycota</taxon>
        <taxon>Pezizomycotina</taxon>
        <taxon>Sordariomycetes</taxon>
        <taxon>Hypocreomycetidae</taxon>
        <taxon>Glomerellales</taxon>
        <taxon>Glomerellaceae</taxon>
        <taxon>Colletotrichum</taxon>
        <taxon>Colletotrichum acutatum species complex</taxon>
    </lineage>
</organism>
<dbReference type="PANTHER" id="PTHR24148:SF64">
    <property type="entry name" value="HETEROKARYON INCOMPATIBILITY DOMAIN-CONTAINING PROTEIN"/>
    <property type="match status" value="1"/>
</dbReference>
<evidence type="ECO:0000313" key="2">
    <source>
        <dbReference type="EMBL" id="KAK1625218.1"/>
    </source>
</evidence>
<keyword evidence="3" id="KW-1185">Reference proteome</keyword>
<dbReference type="InterPro" id="IPR052895">
    <property type="entry name" value="HetReg/Transcr_Mod"/>
</dbReference>
<proteinExistence type="predicted"/>
<dbReference type="Pfam" id="PF06985">
    <property type="entry name" value="HET"/>
    <property type="match status" value="1"/>
</dbReference>
<dbReference type="AlphaFoldDB" id="A0AAJ0ED08"/>
<comment type="caution">
    <text evidence="2">The sequence shown here is derived from an EMBL/GenBank/DDBJ whole genome shotgun (WGS) entry which is preliminary data.</text>
</comment>